<feature type="transmembrane region" description="Helical" evidence="1">
    <location>
        <begin position="155"/>
        <end position="184"/>
    </location>
</feature>
<comment type="caution">
    <text evidence="2">The sequence shown here is derived from an EMBL/GenBank/DDBJ whole genome shotgun (WGS) entry which is preliminary data.</text>
</comment>
<proteinExistence type="predicted"/>
<feature type="transmembrane region" description="Helical" evidence="1">
    <location>
        <begin position="196"/>
        <end position="217"/>
    </location>
</feature>
<name>A0ABS4J3L5_9BACL</name>
<protein>
    <recommendedName>
        <fullName evidence="4">Glycosyltransferase RgtA/B/C/D-like domain-containing protein</fullName>
    </recommendedName>
</protein>
<dbReference type="EMBL" id="JAGGLB010000025">
    <property type="protein sequence ID" value="MBP1994433.1"/>
    <property type="molecule type" value="Genomic_DNA"/>
</dbReference>
<feature type="transmembrane region" description="Helical" evidence="1">
    <location>
        <begin position="78"/>
        <end position="99"/>
    </location>
</feature>
<keyword evidence="1" id="KW-0812">Transmembrane</keyword>
<evidence type="ECO:0008006" key="4">
    <source>
        <dbReference type="Google" id="ProtNLM"/>
    </source>
</evidence>
<organism evidence="2 3">
    <name type="scientific">Paenibacillus eucommiae</name>
    <dbReference type="NCBI Taxonomy" id="1355755"/>
    <lineage>
        <taxon>Bacteria</taxon>
        <taxon>Bacillati</taxon>
        <taxon>Bacillota</taxon>
        <taxon>Bacilli</taxon>
        <taxon>Bacillales</taxon>
        <taxon>Paenibacillaceae</taxon>
        <taxon>Paenibacillus</taxon>
    </lineage>
</organism>
<keyword evidence="1" id="KW-1133">Transmembrane helix</keyword>
<accession>A0ABS4J3L5</accession>
<evidence type="ECO:0000313" key="2">
    <source>
        <dbReference type="EMBL" id="MBP1994433.1"/>
    </source>
</evidence>
<dbReference type="RefSeq" id="WP_209976270.1">
    <property type="nucleotide sequence ID" value="NZ_JAGGLB010000025.1"/>
</dbReference>
<feature type="transmembrane region" description="Helical" evidence="1">
    <location>
        <begin position="292"/>
        <end position="309"/>
    </location>
</feature>
<evidence type="ECO:0000313" key="3">
    <source>
        <dbReference type="Proteomes" id="UP001519287"/>
    </source>
</evidence>
<feature type="transmembrane region" description="Helical" evidence="1">
    <location>
        <begin position="345"/>
        <end position="366"/>
    </location>
</feature>
<reference evidence="2 3" key="1">
    <citation type="submission" date="2021-03" db="EMBL/GenBank/DDBJ databases">
        <title>Genomic Encyclopedia of Type Strains, Phase IV (KMG-IV): sequencing the most valuable type-strain genomes for metagenomic binning, comparative biology and taxonomic classification.</title>
        <authorList>
            <person name="Goeker M."/>
        </authorList>
    </citation>
    <scope>NUCLEOTIDE SEQUENCE [LARGE SCALE GENOMIC DNA]</scope>
    <source>
        <strain evidence="2 3">DSM 26048</strain>
    </source>
</reference>
<feature type="transmembrane region" description="Helical" evidence="1">
    <location>
        <begin position="263"/>
        <end position="285"/>
    </location>
</feature>
<sequence length="511" mass="58492">MNKMTWLIAFFISSTLVGILFLLEGNVGINLADEGYLWYGAIQTAMGDVPFLDFQSYDPGRYYWVALWFHIFGDTSILALRAALAIFQIIGLTFGLMVIRKMTKSWLFIIFAGVIMVLWMYPRHKLFEPSISMIGIYMIMFLLEKQSWSRYLLGGLFVGIAAFLGVNHGLYMVISFSIAIFYIWLKIDKDKTFKKILLWGSGVVIGYSPMLLIYLTVPGYFVNFMNAVKELLFSGKTNLHLPVPWPWKIDFTLLNFIEMMGQLSIGIFFLLVPIFAVGIGLYACISKKMINPAIAAASFVGLSYTHYAFDRADLGHLAQAIEPLIIVICLLSLKLTGSKRYLKSAIILSVLLLFTLISVGRMHPYFQKITSKDNKYITYKVSNIDLSIDVHTASLIDRVKEIKNTYVLEGENLFIAPHWPTMYPILGLKSPLWDIYMLFPETAYKQLKMIEELKRQNVAWVILGDISLDGRDDLRFQNTHPLIWEYFENSFEVIMVEGLPSNYKLLHIISE</sequence>
<evidence type="ECO:0000256" key="1">
    <source>
        <dbReference type="SAM" id="Phobius"/>
    </source>
</evidence>
<keyword evidence="1" id="KW-0472">Membrane</keyword>
<feature type="transmembrane region" description="Helical" evidence="1">
    <location>
        <begin position="315"/>
        <end position="333"/>
    </location>
</feature>
<gene>
    <name evidence="2" type="ORF">J2Z66_006069</name>
</gene>
<feature type="transmembrane region" description="Helical" evidence="1">
    <location>
        <begin position="6"/>
        <end position="23"/>
    </location>
</feature>
<feature type="transmembrane region" description="Helical" evidence="1">
    <location>
        <begin position="105"/>
        <end position="121"/>
    </location>
</feature>
<keyword evidence="3" id="KW-1185">Reference proteome</keyword>
<dbReference type="Proteomes" id="UP001519287">
    <property type="component" value="Unassembled WGS sequence"/>
</dbReference>